<dbReference type="VEuPathDB" id="FungiDB:PPTG_20684"/>
<protein>
    <submittedName>
        <fullName evidence="1">Uncharacterized protein</fullName>
    </submittedName>
</protein>
<dbReference type="Proteomes" id="UP000054423">
    <property type="component" value="Unassembled WGS sequence"/>
</dbReference>
<proteinExistence type="predicted"/>
<gene>
    <name evidence="1" type="ORF">L917_00205</name>
</gene>
<accession>W2M1M3</accession>
<dbReference type="EMBL" id="KI677164">
    <property type="protein sequence ID" value="ETM03582.1"/>
    <property type="molecule type" value="Genomic_DNA"/>
</dbReference>
<feature type="non-terminal residue" evidence="1">
    <location>
        <position position="1"/>
    </location>
</feature>
<sequence>EDASGVQNDNHLRLQVLIQSAVRLGGQDACYHRLFGVRDARVRALSKLEAASTLAKDQQKEEFMTYQNQLHPSPVSPTERTNLFEQISCRRA</sequence>
<reference evidence="1" key="1">
    <citation type="submission" date="2013-11" db="EMBL/GenBank/DDBJ databases">
        <title>The Genome Sequence of Phytophthora parasitica CHvinca01.</title>
        <authorList>
            <consortium name="The Broad Institute Genomics Platform"/>
            <person name="Russ C."/>
            <person name="Tyler B."/>
            <person name="Panabieres F."/>
            <person name="Shan W."/>
            <person name="Tripathy S."/>
            <person name="Grunwald N."/>
            <person name="Machado M."/>
            <person name="Johnson C.S."/>
            <person name="Arredondo F."/>
            <person name="Hong C."/>
            <person name="Coffey M."/>
            <person name="Young S.K."/>
            <person name="Zeng Q."/>
            <person name="Gargeya S."/>
            <person name="Fitzgerald M."/>
            <person name="Abouelleil A."/>
            <person name="Alvarado L."/>
            <person name="Chapman S.B."/>
            <person name="Gainer-Dewar J."/>
            <person name="Goldberg J."/>
            <person name="Griggs A."/>
            <person name="Gujja S."/>
            <person name="Hansen M."/>
            <person name="Howarth C."/>
            <person name="Imamovic A."/>
            <person name="Ireland A."/>
            <person name="Larimer J."/>
            <person name="McCowan C."/>
            <person name="Murphy C."/>
            <person name="Pearson M."/>
            <person name="Poon T.W."/>
            <person name="Priest M."/>
            <person name="Roberts A."/>
            <person name="Saif S."/>
            <person name="Shea T."/>
            <person name="Sykes S."/>
            <person name="Wortman J."/>
            <person name="Nusbaum C."/>
            <person name="Birren B."/>
        </authorList>
    </citation>
    <scope>NUCLEOTIDE SEQUENCE [LARGE SCALE GENOMIC DNA]</scope>
    <source>
        <strain evidence="1">CHvinca01</strain>
    </source>
</reference>
<organism evidence="1">
    <name type="scientific">Phytophthora nicotianae</name>
    <name type="common">Potato buckeye rot agent</name>
    <name type="synonym">Phytophthora parasitica</name>
    <dbReference type="NCBI Taxonomy" id="4792"/>
    <lineage>
        <taxon>Eukaryota</taxon>
        <taxon>Sar</taxon>
        <taxon>Stramenopiles</taxon>
        <taxon>Oomycota</taxon>
        <taxon>Peronosporomycetes</taxon>
        <taxon>Peronosporales</taxon>
        <taxon>Peronosporaceae</taxon>
        <taxon>Phytophthora</taxon>
    </lineage>
</organism>
<name>W2M1M3_PHYNI</name>
<dbReference type="AlphaFoldDB" id="W2M1M3"/>
<evidence type="ECO:0000313" key="1">
    <source>
        <dbReference type="EMBL" id="ETM03582.1"/>
    </source>
</evidence>